<evidence type="ECO:0000313" key="3">
    <source>
        <dbReference type="Proteomes" id="UP001140949"/>
    </source>
</evidence>
<dbReference type="PANTHER" id="PTHR31973:SF187">
    <property type="entry name" value="MUTATOR TRANSPOSASE MUDRA PROTEIN"/>
    <property type="match status" value="1"/>
</dbReference>
<keyword evidence="3" id="KW-1185">Reference proteome</keyword>
<gene>
    <name evidence="2" type="ORF">M6B38_104065</name>
</gene>
<reference evidence="2" key="2">
    <citation type="submission" date="2023-04" db="EMBL/GenBank/DDBJ databases">
        <authorList>
            <person name="Bruccoleri R.E."/>
            <person name="Oakeley E.J."/>
            <person name="Faust A.-M."/>
            <person name="Dessus-Babus S."/>
            <person name="Altorfer M."/>
            <person name="Burckhardt D."/>
            <person name="Oertli M."/>
            <person name="Naumann U."/>
            <person name="Petersen F."/>
            <person name="Wong J."/>
        </authorList>
    </citation>
    <scope>NUCLEOTIDE SEQUENCE</scope>
    <source>
        <strain evidence="2">GSM-AAB239-AS_SAM_17_03QT</strain>
        <tissue evidence="2">Leaf</tissue>
    </source>
</reference>
<feature type="domain" description="MULE transposase" evidence="1">
    <location>
        <begin position="139"/>
        <end position="233"/>
    </location>
</feature>
<reference evidence="2" key="1">
    <citation type="journal article" date="2023" name="GigaByte">
        <title>Genome assembly of the bearded iris, Iris pallida Lam.</title>
        <authorList>
            <person name="Bruccoleri R.E."/>
            <person name="Oakeley E.J."/>
            <person name="Faust A.M.E."/>
            <person name="Altorfer M."/>
            <person name="Dessus-Babus S."/>
            <person name="Burckhardt D."/>
            <person name="Oertli M."/>
            <person name="Naumann U."/>
            <person name="Petersen F."/>
            <person name="Wong J."/>
        </authorList>
    </citation>
    <scope>NUCLEOTIDE SEQUENCE</scope>
    <source>
        <strain evidence="2">GSM-AAB239-AS_SAM_17_03QT</strain>
    </source>
</reference>
<organism evidence="2 3">
    <name type="scientific">Iris pallida</name>
    <name type="common">Sweet iris</name>
    <dbReference type="NCBI Taxonomy" id="29817"/>
    <lineage>
        <taxon>Eukaryota</taxon>
        <taxon>Viridiplantae</taxon>
        <taxon>Streptophyta</taxon>
        <taxon>Embryophyta</taxon>
        <taxon>Tracheophyta</taxon>
        <taxon>Spermatophyta</taxon>
        <taxon>Magnoliopsida</taxon>
        <taxon>Liliopsida</taxon>
        <taxon>Asparagales</taxon>
        <taxon>Iridaceae</taxon>
        <taxon>Iridoideae</taxon>
        <taxon>Irideae</taxon>
        <taxon>Iris</taxon>
    </lineage>
</organism>
<comment type="caution">
    <text evidence="2">The sequence shown here is derived from an EMBL/GenBank/DDBJ whole genome shotgun (WGS) entry which is preliminary data.</text>
</comment>
<proteinExistence type="predicted"/>
<evidence type="ECO:0000313" key="2">
    <source>
        <dbReference type="EMBL" id="KAJ6810668.1"/>
    </source>
</evidence>
<dbReference type="Pfam" id="PF10551">
    <property type="entry name" value="MULE"/>
    <property type="match status" value="1"/>
</dbReference>
<protein>
    <recommendedName>
        <fullName evidence="1">MULE transposase domain-containing protein</fullName>
    </recommendedName>
</protein>
<sequence>MWSHFETNSRHSIAHLYRRPRERNPMAKSRWIAQTLLSQYVADSDMKPSFIKDYMTKTFGVKVSYFTAWNAKNIMFELLHGSYDRQYNLAPELARHVLLSNLGSIATCSRDDATEKFTGMCICFKASLDGFLAGCRPILGLDGCFLKGRYGGVLLSVVALDAQNGLFPIAIYICRNECKETWLSFLSTIGPHLKQHELPLTLMSDRQKGLVQAVDEVFGPGRHRFCFRHMHKNFKQIFPGKNLETLTWAAAQAYTKTEFKRNMDELNKVCPKAKTWMDREDYGSWARSHFETVSKCEHVTNNFSESFNNLILESRSKPICTLVEKYNLMMMTKMFDRRTLARAWDQNGLVPKVQSYLESLKSYIHRFIMQPSMTSFIVST</sequence>
<accession>A0AAX6F3E7</accession>
<dbReference type="InterPro" id="IPR018289">
    <property type="entry name" value="MULE_transposase_dom"/>
</dbReference>
<name>A0AAX6F3E7_IRIPA</name>
<dbReference type="PANTHER" id="PTHR31973">
    <property type="entry name" value="POLYPROTEIN, PUTATIVE-RELATED"/>
    <property type="match status" value="1"/>
</dbReference>
<dbReference type="AlphaFoldDB" id="A0AAX6F3E7"/>
<dbReference type="Proteomes" id="UP001140949">
    <property type="component" value="Unassembled WGS sequence"/>
</dbReference>
<dbReference type="EMBL" id="JANAVB010032220">
    <property type="protein sequence ID" value="KAJ6810668.1"/>
    <property type="molecule type" value="Genomic_DNA"/>
</dbReference>
<evidence type="ECO:0000259" key="1">
    <source>
        <dbReference type="Pfam" id="PF10551"/>
    </source>
</evidence>